<protein>
    <submittedName>
        <fullName evidence="1">Uncharacterized protein</fullName>
    </submittedName>
</protein>
<organism evidence="1">
    <name type="scientific">gut metagenome</name>
    <dbReference type="NCBI Taxonomy" id="749906"/>
    <lineage>
        <taxon>unclassified sequences</taxon>
        <taxon>metagenomes</taxon>
        <taxon>organismal metagenomes</taxon>
    </lineage>
</organism>
<dbReference type="AlphaFoldDB" id="J9GP73"/>
<name>J9GP73_9ZZZZ</name>
<evidence type="ECO:0000313" key="1">
    <source>
        <dbReference type="EMBL" id="EJX04163.1"/>
    </source>
</evidence>
<proteinExistence type="predicted"/>
<dbReference type="EMBL" id="AMCI01001899">
    <property type="protein sequence ID" value="EJX04163.1"/>
    <property type="molecule type" value="Genomic_DNA"/>
</dbReference>
<accession>J9GP73</accession>
<comment type="caution">
    <text evidence="1">The sequence shown here is derived from an EMBL/GenBank/DDBJ whole genome shotgun (WGS) entry which is preliminary data.</text>
</comment>
<sequence>MPRPSSTTEMELSVWMVTCILLAYPANASSIELSTTSYTR</sequence>
<reference evidence="1" key="1">
    <citation type="journal article" date="2012" name="PLoS ONE">
        <title>Gene sets for utilization of primary and secondary nutrition supplies in the distal gut of endangered iberian lynx.</title>
        <authorList>
            <person name="Alcaide M."/>
            <person name="Messina E."/>
            <person name="Richter M."/>
            <person name="Bargiela R."/>
            <person name="Peplies J."/>
            <person name="Huws S.A."/>
            <person name="Newbold C.J."/>
            <person name="Golyshin P.N."/>
            <person name="Simon M.A."/>
            <person name="Lopez G."/>
            <person name="Yakimov M.M."/>
            <person name="Ferrer M."/>
        </authorList>
    </citation>
    <scope>NUCLEOTIDE SEQUENCE</scope>
</reference>
<gene>
    <name evidence="1" type="ORF">EVA_07729</name>
</gene>